<dbReference type="AlphaFoldDB" id="Q1K298"/>
<feature type="transmembrane region" description="Helical" evidence="1">
    <location>
        <begin position="128"/>
        <end position="150"/>
    </location>
</feature>
<accession>Q1K298</accession>
<proteinExistence type="predicted"/>
<feature type="transmembrane region" description="Helical" evidence="1">
    <location>
        <begin position="80"/>
        <end position="108"/>
    </location>
</feature>
<reference evidence="2" key="2">
    <citation type="submission" date="2006-05" db="EMBL/GenBank/DDBJ databases">
        <title>Sequencing of the draft genome and assembly of Desulfuromonas acetoxidans DSM 684.</title>
        <authorList>
            <consortium name="US DOE Joint Genome Institute (JGI-PGF)"/>
            <person name="Copeland A."/>
            <person name="Lucas S."/>
            <person name="Lapidus A."/>
            <person name="Barry K."/>
            <person name="Detter J.C."/>
            <person name="Glavina del Rio T."/>
            <person name="Hammon N."/>
            <person name="Israni S."/>
            <person name="Dalin E."/>
            <person name="Tice H."/>
            <person name="Bruce D."/>
            <person name="Pitluck S."/>
            <person name="Richardson P."/>
        </authorList>
    </citation>
    <scope>NUCLEOTIDE SEQUENCE [LARGE SCALE GENOMIC DNA]</scope>
    <source>
        <strain evidence="2">DSM 684</strain>
    </source>
</reference>
<dbReference type="Proteomes" id="UP000005695">
    <property type="component" value="Unassembled WGS sequence"/>
</dbReference>
<comment type="caution">
    <text evidence="2">The sequence shown here is derived from an EMBL/GenBank/DDBJ whole genome shotgun (WGS) entry which is preliminary data.</text>
</comment>
<evidence type="ECO:0000313" key="3">
    <source>
        <dbReference type="Proteomes" id="UP000005695"/>
    </source>
</evidence>
<feature type="transmembrane region" description="Helical" evidence="1">
    <location>
        <begin position="45"/>
        <end position="68"/>
    </location>
</feature>
<keyword evidence="1" id="KW-0812">Transmembrane</keyword>
<gene>
    <name evidence="2" type="ORF">Dace_2636</name>
</gene>
<keyword evidence="3" id="KW-1185">Reference proteome</keyword>
<sequence>MNDVNFKEIDSFHSKSSTNICTEDLSCVYKKIRSDPIGYFLFDNYFVRFILFSIAPAVTILVIFKFVLLSIDLNKYIEMLFPISVIWLFFNRSTIFLIIKLSMLFYSYLPFLNFQYLSTGEIVKYKSLKNSIFILFCFLTIGLIMQVAIWR</sequence>
<organism evidence="2 3">
    <name type="scientific">Desulfuromonas acetoxidans (strain DSM 684 / 11070)</name>
    <dbReference type="NCBI Taxonomy" id="281689"/>
    <lineage>
        <taxon>Bacteria</taxon>
        <taxon>Pseudomonadati</taxon>
        <taxon>Thermodesulfobacteriota</taxon>
        <taxon>Desulfuromonadia</taxon>
        <taxon>Desulfuromonadales</taxon>
        <taxon>Desulfuromonadaceae</taxon>
        <taxon>Desulfuromonas</taxon>
    </lineage>
</organism>
<dbReference type="EMBL" id="AAEW02000004">
    <property type="protein sequence ID" value="EAT16541.1"/>
    <property type="molecule type" value="Genomic_DNA"/>
</dbReference>
<protein>
    <submittedName>
        <fullName evidence="2">Uncharacterized protein</fullName>
    </submittedName>
</protein>
<evidence type="ECO:0000256" key="1">
    <source>
        <dbReference type="SAM" id="Phobius"/>
    </source>
</evidence>
<evidence type="ECO:0000313" key="2">
    <source>
        <dbReference type="EMBL" id="EAT16541.1"/>
    </source>
</evidence>
<name>Q1K298_DESA6</name>
<keyword evidence="1" id="KW-1133">Transmembrane helix</keyword>
<keyword evidence="1" id="KW-0472">Membrane</keyword>
<reference evidence="2" key="1">
    <citation type="submission" date="2006-05" db="EMBL/GenBank/DDBJ databases">
        <title>Annotation of the draft genome assembly of Desulfuromonas acetoxidans DSM 684.</title>
        <authorList>
            <consortium name="US DOE Joint Genome Institute (JGI-ORNL)"/>
            <person name="Larimer F."/>
            <person name="Land M."/>
            <person name="Hauser L."/>
        </authorList>
    </citation>
    <scope>NUCLEOTIDE SEQUENCE [LARGE SCALE GENOMIC DNA]</scope>
    <source>
        <strain evidence="2">DSM 684</strain>
    </source>
</reference>